<dbReference type="Proteomes" id="UP000747013">
    <property type="component" value="Unassembled WGS sequence"/>
</dbReference>
<comment type="caution">
    <text evidence="1">The sequence shown here is derived from an EMBL/GenBank/DDBJ whole genome shotgun (WGS) entry which is preliminary data.</text>
</comment>
<accession>A0A921LA19</accession>
<protein>
    <submittedName>
        <fullName evidence="1">Helix-turn-helix domain-containing protein</fullName>
    </submittedName>
</protein>
<evidence type="ECO:0000313" key="1">
    <source>
        <dbReference type="EMBL" id="HJF87012.1"/>
    </source>
</evidence>
<dbReference type="InterPro" id="IPR036388">
    <property type="entry name" value="WH-like_DNA-bd_sf"/>
</dbReference>
<reference evidence="1" key="1">
    <citation type="journal article" date="2021" name="PeerJ">
        <title>Extensive microbial diversity within the chicken gut microbiome revealed by metagenomics and culture.</title>
        <authorList>
            <person name="Gilroy R."/>
            <person name="Ravi A."/>
            <person name="Getino M."/>
            <person name="Pursley I."/>
            <person name="Horton D.L."/>
            <person name="Alikhan N.F."/>
            <person name="Baker D."/>
            <person name="Gharbi K."/>
            <person name="Hall N."/>
            <person name="Watson M."/>
            <person name="Adriaenssens E.M."/>
            <person name="Foster-Nyarko E."/>
            <person name="Jarju S."/>
            <person name="Secka A."/>
            <person name="Antonio M."/>
            <person name="Oren A."/>
            <person name="Chaudhuri R.R."/>
            <person name="La Ragione R."/>
            <person name="Hildebrand F."/>
            <person name="Pallen M.J."/>
        </authorList>
    </citation>
    <scope>NUCLEOTIDE SEQUENCE</scope>
    <source>
        <strain evidence="1">7886</strain>
    </source>
</reference>
<dbReference type="EMBL" id="DYWC01000137">
    <property type="protein sequence ID" value="HJF87012.1"/>
    <property type="molecule type" value="Genomic_DNA"/>
</dbReference>
<reference evidence="1" key="2">
    <citation type="submission" date="2021-09" db="EMBL/GenBank/DDBJ databases">
        <authorList>
            <person name="Gilroy R."/>
        </authorList>
    </citation>
    <scope>NUCLEOTIDE SEQUENCE</scope>
    <source>
        <strain evidence="1">7886</strain>
    </source>
</reference>
<gene>
    <name evidence="1" type="ORF">K8V88_06190</name>
</gene>
<sequence>MVRIKKVYDKHYTVINNSILNDTSLKWEDKGLFTYLWSQSDEWDFYAKEVAKHSPDSEDKVYKILRKLEEHGYLLRQRQRNNKGQLKANKWLLSETPRQKWISMYKKRTDKKEAPIRQNPEQVKPDLEKPNVVKPDLTSTNCNKYLSKQVKNLNKSLSKGERERDKGIVKMLLNYLYIFAEQWHSKPITFSDHEINRMIRAVHGKDTRKLKEVAEKTIVYGEQYPQGYLLTCIKNLPEEAANEE</sequence>
<organism evidence="1 2">
    <name type="scientific">Companilactobacillus farciminis</name>
    <dbReference type="NCBI Taxonomy" id="1612"/>
    <lineage>
        <taxon>Bacteria</taxon>
        <taxon>Bacillati</taxon>
        <taxon>Bacillota</taxon>
        <taxon>Bacilli</taxon>
        <taxon>Lactobacillales</taxon>
        <taxon>Lactobacillaceae</taxon>
        <taxon>Companilactobacillus</taxon>
    </lineage>
</organism>
<evidence type="ECO:0000313" key="2">
    <source>
        <dbReference type="Proteomes" id="UP000747013"/>
    </source>
</evidence>
<name>A0A921LA19_9LACO</name>
<dbReference type="Gene3D" id="1.10.10.10">
    <property type="entry name" value="Winged helix-like DNA-binding domain superfamily/Winged helix DNA-binding domain"/>
    <property type="match status" value="1"/>
</dbReference>
<proteinExistence type="predicted"/>
<dbReference type="AlphaFoldDB" id="A0A921LA19"/>